<dbReference type="InterPro" id="IPR010719">
    <property type="entry name" value="MnmM_MeTrfase"/>
</dbReference>
<keyword evidence="1" id="KW-0489">Methyltransferase</keyword>
<dbReference type="Proteomes" id="UP000184032">
    <property type="component" value="Unassembled WGS sequence"/>
</dbReference>
<dbReference type="GO" id="GO:0008168">
    <property type="term" value="F:methyltransferase activity"/>
    <property type="evidence" value="ECO:0007669"/>
    <property type="project" value="UniProtKB-KW"/>
</dbReference>
<dbReference type="InterPro" id="IPR029063">
    <property type="entry name" value="SAM-dependent_MTases_sf"/>
</dbReference>
<name>A0A1M5P9P3_9FIRM</name>
<dbReference type="STRING" id="1120995.SAMN02745245_00218"/>
<keyword evidence="2" id="KW-1185">Reference proteome</keyword>
<proteinExistence type="predicted"/>
<sequence length="187" mass="21459">MRPVKFNYREIIDEVLENMDLKDKVCLDCTSGRGNDSLNIISKIGDNGFLYAYDIQKEAVEDTTELLKSNGYSNFKIFNKSHTNIDIDISCELELVIFNLGYLPKSNKSITTKKNTTIEALDKAIPLLSKSGVIIVVSYLGHEYSFEEREAVDSYLKRLDQNNFLVEKREFYNQVNNPPIVFLVGRR</sequence>
<evidence type="ECO:0000313" key="1">
    <source>
        <dbReference type="EMBL" id="SHG97963.1"/>
    </source>
</evidence>
<dbReference type="AlphaFoldDB" id="A0A1M5P9P3"/>
<keyword evidence="1" id="KW-0808">Transferase</keyword>
<protein>
    <submittedName>
        <fullName evidence="1">Putative rRNA methylase</fullName>
    </submittedName>
</protein>
<organism evidence="1 2">
    <name type="scientific">Anaerosphaera aminiphila DSM 21120</name>
    <dbReference type="NCBI Taxonomy" id="1120995"/>
    <lineage>
        <taxon>Bacteria</taxon>
        <taxon>Bacillati</taxon>
        <taxon>Bacillota</taxon>
        <taxon>Tissierellia</taxon>
        <taxon>Tissierellales</taxon>
        <taxon>Peptoniphilaceae</taxon>
        <taxon>Anaerosphaera</taxon>
    </lineage>
</organism>
<accession>A0A1M5P9P3</accession>
<gene>
    <name evidence="1" type="ORF">SAMN02745245_00218</name>
</gene>
<dbReference type="PANTHER" id="PTHR35276:SF1">
    <property type="entry name" value="TRNA (MNM(5)S(2)U34)-METHYLTRANSFERASE, CHLOROPLASTIC"/>
    <property type="match status" value="1"/>
</dbReference>
<dbReference type="EMBL" id="FQXI01000001">
    <property type="protein sequence ID" value="SHG97963.1"/>
    <property type="molecule type" value="Genomic_DNA"/>
</dbReference>
<dbReference type="SUPFAM" id="SSF53335">
    <property type="entry name" value="S-adenosyl-L-methionine-dependent methyltransferases"/>
    <property type="match status" value="1"/>
</dbReference>
<dbReference type="OrthoDB" id="9792989at2"/>
<reference evidence="1 2" key="1">
    <citation type="submission" date="2016-11" db="EMBL/GenBank/DDBJ databases">
        <authorList>
            <person name="Jaros S."/>
            <person name="Januszkiewicz K."/>
            <person name="Wedrychowicz H."/>
        </authorList>
    </citation>
    <scope>NUCLEOTIDE SEQUENCE [LARGE SCALE GENOMIC DNA]</scope>
    <source>
        <strain evidence="1 2">DSM 21120</strain>
    </source>
</reference>
<evidence type="ECO:0000313" key="2">
    <source>
        <dbReference type="Proteomes" id="UP000184032"/>
    </source>
</evidence>
<dbReference type="GO" id="GO:0032259">
    <property type="term" value="P:methylation"/>
    <property type="evidence" value="ECO:0007669"/>
    <property type="project" value="UniProtKB-KW"/>
</dbReference>
<dbReference type="PANTHER" id="PTHR35276">
    <property type="entry name" value="S-ADENOSYL-L-METHIONINE-DEPENDENT METHYLTRANSFERASES SUPERFAMILY PROTEIN"/>
    <property type="match status" value="1"/>
</dbReference>
<dbReference type="Pfam" id="PF06962">
    <property type="entry name" value="rRNA_methylase"/>
    <property type="match status" value="1"/>
</dbReference>
<dbReference type="RefSeq" id="WP_073182944.1">
    <property type="nucleotide sequence ID" value="NZ_FQXI01000001.1"/>
</dbReference>
<dbReference type="Gene3D" id="3.40.50.150">
    <property type="entry name" value="Vaccinia Virus protein VP39"/>
    <property type="match status" value="1"/>
</dbReference>